<keyword evidence="8 9" id="KW-0472">Membrane</keyword>
<dbReference type="GO" id="GO:0015031">
    <property type="term" value="P:protein transport"/>
    <property type="evidence" value="ECO:0007669"/>
    <property type="project" value="UniProtKB-KW"/>
</dbReference>
<evidence type="ECO:0000313" key="12">
    <source>
        <dbReference type="Proteomes" id="UP000285349"/>
    </source>
</evidence>
<dbReference type="EMBL" id="MOBQ01000019">
    <property type="protein sequence ID" value="RON44968.1"/>
    <property type="molecule type" value="Genomic_DNA"/>
</dbReference>
<comment type="subcellular location">
    <subcellularLocation>
        <location evidence="1">Cell inner membrane</location>
    </subcellularLocation>
</comment>
<evidence type="ECO:0000256" key="7">
    <source>
        <dbReference type="ARBA" id="ARBA00022989"/>
    </source>
</evidence>
<keyword evidence="6" id="KW-0653">Protein transport</keyword>
<evidence type="ECO:0000313" key="11">
    <source>
        <dbReference type="EMBL" id="RON44968.1"/>
    </source>
</evidence>
<sequence length="180" mass="19585">MSELIRRLSSGSGLRLCKGVLWVLPFGYAVFLLWLEWHFRQNPGASLPVVAPALETVPAEVPLDTSAVATVFGLNTQTALRPSTEALTLQACFVVGTGLSKALLTNAQGPRLYRVGERLPGGSVLRRVEVNQVVLWNKGREERLVLQPPAARFLRRLESPASAPASPFARHLRPISGPSK</sequence>
<evidence type="ECO:0000259" key="10">
    <source>
        <dbReference type="Pfam" id="PF11356"/>
    </source>
</evidence>
<dbReference type="InterPro" id="IPR024961">
    <property type="entry name" value="T2SS_GspC_N"/>
</dbReference>
<dbReference type="Proteomes" id="UP000285349">
    <property type="component" value="Unassembled WGS sequence"/>
</dbReference>
<evidence type="ECO:0000256" key="1">
    <source>
        <dbReference type="ARBA" id="ARBA00004533"/>
    </source>
</evidence>
<keyword evidence="3" id="KW-1003">Cell membrane</keyword>
<evidence type="ECO:0000256" key="9">
    <source>
        <dbReference type="SAM" id="Phobius"/>
    </source>
</evidence>
<evidence type="ECO:0000256" key="6">
    <source>
        <dbReference type="ARBA" id="ARBA00022927"/>
    </source>
</evidence>
<evidence type="ECO:0000256" key="5">
    <source>
        <dbReference type="ARBA" id="ARBA00022692"/>
    </source>
</evidence>
<evidence type="ECO:0000256" key="8">
    <source>
        <dbReference type="ARBA" id="ARBA00023136"/>
    </source>
</evidence>
<gene>
    <name evidence="11" type="ORF">BK666_16270</name>
</gene>
<name>A0A423K220_9PSED</name>
<organism evidence="11 12">
    <name type="scientific">Pseudomonas frederiksbergensis</name>
    <dbReference type="NCBI Taxonomy" id="104087"/>
    <lineage>
        <taxon>Bacteria</taxon>
        <taxon>Pseudomonadati</taxon>
        <taxon>Pseudomonadota</taxon>
        <taxon>Gammaproteobacteria</taxon>
        <taxon>Pseudomonadales</taxon>
        <taxon>Pseudomonadaceae</taxon>
        <taxon>Pseudomonas</taxon>
    </lineage>
</organism>
<keyword evidence="4" id="KW-0997">Cell inner membrane</keyword>
<evidence type="ECO:0000256" key="3">
    <source>
        <dbReference type="ARBA" id="ARBA00022475"/>
    </source>
</evidence>
<dbReference type="RefSeq" id="WP_123511062.1">
    <property type="nucleotide sequence ID" value="NZ_MOBQ01000019.1"/>
</dbReference>
<comment type="caution">
    <text evidence="11">The sequence shown here is derived from an EMBL/GenBank/DDBJ whole genome shotgun (WGS) entry which is preliminary data.</text>
</comment>
<keyword evidence="2" id="KW-0813">Transport</keyword>
<dbReference type="OrthoDB" id="6897895at2"/>
<reference evidence="11 12" key="1">
    <citation type="submission" date="2016-10" db="EMBL/GenBank/DDBJ databases">
        <title>Comparative genome analysis of multiple Pseudomonas spp. focuses on biocontrol and plant growth promoting traits.</title>
        <authorList>
            <person name="Tao X.-Y."/>
            <person name="Taylor C.G."/>
        </authorList>
    </citation>
    <scope>NUCLEOTIDE SEQUENCE [LARGE SCALE GENOMIC DNA]</scope>
    <source>
        <strain evidence="11 12">37A10</strain>
    </source>
</reference>
<feature type="transmembrane region" description="Helical" evidence="9">
    <location>
        <begin position="20"/>
        <end position="39"/>
    </location>
</feature>
<keyword evidence="5 9" id="KW-0812">Transmembrane</keyword>
<dbReference type="AlphaFoldDB" id="A0A423K220"/>
<dbReference type="Pfam" id="PF11356">
    <property type="entry name" value="T2SSC"/>
    <property type="match status" value="1"/>
</dbReference>
<dbReference type="Gene3D" id="2.30.30.830">
    <property type="match status" value="1"/>
</dbReference>
<evidence type="ECO:0000256" key="4">
    <source>
        <dbReference type="ARBA" id="ARBA00022519"/>
    </source>
</evidence>
<accession>A0A423K220</accession>
<evidence type="ECO:0000256" key="2">
    <source>
        <dbReference type="ARBA" id="ARBA00022448"/>
    </source>
</evidence>
<dbReference type="GO" id="GO:0005886">
    <property type="term" value="C:plasma membrane"/>
    <property type="evidence" value="ECO:0007669"/>
    <property type="project" value="UniProtKB-SubCell"/>
</dbReference>
<proteinExistence type="predicted"/>
<keyword evidence="7 9" id="KW-1133">Transmembrane helix</keyword>
<protein>
    <recommendedName>
        <fullName evidence="10">Type II secretion system protein GspC N-terminal domain-containing protein</fullName>
    </recommendedName>
</protein>
<feature type="domain" description="Type II secretion system protein GspC N-terminal" evidence="10">
    <location>
        <begin position="86"/>
        <end position="146"/>
    </location>
</feature>